<reference evidence="1" key="1">
    <citation type="submission" date="2020-03" db="EMBL/GenBank/DDBJ databases">
        <title>Genome assembly of Azotobacter chroococcum W5.</title>
        <authorList>
            <person name="Kannepalli A."/>
        </authorList>
    </citation>
    <scope>NUCLEOTIDE SEQUENCE</scope>
    <source>
        <strain evidence="1">W5</strain>
    </source>
</reference>
<gene>
    <name evidence="1" type="ORF">HA520_15005</name>
</gene>
<proteinExistence type="predicted"/>
<protein>
    <submittedName>
        <fullName evidence="1">Uncharacterized protein</fullName>
    </submittedName>
</protein>
<dbReference type="RefSeq" id="WP_165893255.1">
    <property type="nucleotide sequence ID" value="NZ_JAAPAP010000011.1"/>
</dbReference>
<dbReference type="AlphaFoldDB" id="A0AA43Z9A7"/>
<evidence type="ECO:0000313" key="1">
    <source>
        <dbReference type="EMBL" id="NHN78571.1"/>
    </source>
</evidence>
<dbReference type="EMBL" id="JAAPAP010000011">
    <property type="protein sequence ID" value="NHN78571.1"/>
    <property type="molecule type" value="Genomic_DNA"/>
</dbReference>
<comment type="caution">
    <text evidence="1">The sequence shown here is derived from an EMBL/GenBank/DDBJ whole genome shotgun (WGS) entry which is preliminary data.</text>
</comment>
<evidence type="ECO:0000313" key="2">
    <source>
        <dbReference type="Proteomes" id="UP000736384"/>
    </source>
</evidence>
<accession>A0AA43Z9A7</accession>
<sequence>MANPKTVKALVLVDEPAHGLKCGAVAEIPAELAEQLARAGRIDTHAKAVAAAEAAQPAAPAADVIEAED</sequence>
<organism evidence="1 2">
    <name type="scientific">Azotobacter chroococcum</name>
    <dbReference type="NCBI Taxonomy" id="353"/>
    <lineage>
        <taxon>Bacteria</taxon>
        <taxon>Pseudomonadati</taxon>
        <taxon>Pseudomonadota</taxon>
        <taxon>Gammaproteobacteria</taxon>
        <taxon>Pseudomonadales</taxon>
        <taxon>Pseudomonadaceae</taxon>
        <taxon>Azotobacter</taxon>
    </lineage>
</organism>
<dbReference type="Proteomes" id="UP000736384">
    <property type="component" value="Unassembled WGS sequence"/>
</dbReference>
<name>A0AA43Z9A7_9GAMM</name>